<keyword evidence="5 7" id="KW-0472">Membrane</keyword>
<comment type="subcellular location">
    <subcellularLocation>
        <location evidence="1">Membrane</location>
        <topology evidence="1">Multi-pass membrane protein</topology>
    </subcellularLocation>
</comment>
<feature type="region of interest" description="Disordered" evidence="6">
    <location>
        <begin position="267"/>
        <end position="296"/>
    </location>
</feature>
<keyword evidence="4 7" id="KW-1133">Transmembrane helix</keyword>
<reference evidence="8 9" key="1">
    <citation type="submission" date="2024-04" db="EMBL/GenBank/DDBJ databases">
        <title>Phyllosticta paracitricarpa is synonymous to the EU quarantine fungus P. citricarpa based on phylogenomic analyses.</title>
        <authorList>
            <consortium name="Lawrence Berkeley National Laboratory"/>
            <person name="Van Ingen-Buijs V.A."/>
            <person name="Van Westerhoven A.C."/>
            <person name="Haridas S."/>
            <person name="Skiadas P."/>
            <person name="Martin F."/>
            <person name="Groenewald J.Z."/>
            <person name="Crous P.W."/>
            <person name="Seidl M.F."/>
        </authorList>
    </citation>
    <scope>NUCLEOTIDE SEQUENCE [LARGE SCALE GENOMIC DNA]</scope>
    <source>
        <strain evidence="8 9">CBS 123374</strain>
    </source>
</reference>
<keyword evidence="3 7" id="KW-0812">Transmembrane</keyword>
<proteinExistence type="inferred from homology"/>
<accession>A0ABR1YWE9</accession>
<feature type="transmembrane region" description="Helical" evidence="7">
    <location>
        <begin position="227"/>
        <end position="251"/>
    </location>
</feature>
<evidence type="ECO:0000256" key="1">
    <source>
        <dbReference type="ARBA" id="ARBA00004141"/>
    </source>
</evidence>
<gene>
    <name evidence="8" type="ORF">HDK90DRAFT_532212</name>
</gene>
<dbReference type="EMBL" id="JBBWRZ010000003">
    <property type="protein sequence ID" value="KAK8240536.1"/>
    <property type="molecule type" value="Genomic_DNA"/>
</dbReference>
<keyword evidence="9" id="KW-1185">Reference proteome</keyword>
<dbReference type="PANTHER" id="PTHR13353">
    <property type="entry name" value="TRANSMEMBRANE PROTEIN 19"/>
    <property type="match status" value="1"/>
</dbReference>
<dbReference type="InterPro" id="IPR002794">
    <property type="entry name" value="DUF92_TMEM19"/>
</dbReference>
<dbReference type="Pfam" id="PF01940">
    <property type="entry name" value="DUF92"/>
    <property type="match status" value="1"/>
</dbReference>
<sequence>MKPVIAVPATAALVYRAWSRKSLTPLGIFVAALTAVAHAVHPWSVFFVQLVVFFLAGTAATKVKHDIKARLTHSSGGGAGGEGPRTHVQVLANSAVASVLVLLHAWSLYSNNKDANEQQMCFPRGGSAKFRLADLAVVGAVVNYAATASDTLSSELGILASSAPRLILPPFPSVPRGTNGGVTLTGLVAGLGGSVLLSLTASVLLPFCPPTSSISPEGGGWDLSSKLSFTLGIAFAGFVGTLLDSLLGATLQASVVDVRSHKIIEGDGGRRVPVRRGSSSSGSPLRPSASSSPSSAAATTSAVDVAAVKARAGSIAPSSAAEGQKQGVGMGESRKIVTGRDWLSNNGVNVAMAGLTSAGAMGVAGVVWGVFV</sequence>
<evidence type="ECO:0000256" key="4">
    <source>
        <dbReference type="ARBA" id="ARBA00022989"/>
    </source>
</evidence>
<dbReference type="Proteomes" id="UP001492380">
    <property type="component" value="Unassembled WGS sequence"/>
</dbReference>
<evidence type="ECO:0000256" key="5">
    <source>
        <dbReference type="ARBA" id="ARBA00023136"/>
    </source>
</evidence>
<protein>
    <submittedName>
        <fullName evidence="8">Integral membrane protein DUF92-domain-containing protein</fullName>
    </submittedName>
</protein>
<organism evidence="8 9">
    <name type="scientific">Phyllosticta capitalensis</name>
    <dbReference type="NCBI Taxonomy" id="121624"/>
    <lineage>
        <taxon>Eukaryota</taxon>
        <taxon>Fungi</taxon>
        <taxon>Dikarya</taxon>
        <taxon>Ascomycota</taxon>
        <taxon>Pezizomycotina</taxon>
        <taxon>Dothideomycetes</taxon>
        <taxon>Dothideomycetes incertae sedis</taxon>
        <taxon>Botryosphaeriales</taxon>
        <taxon>Phyllostictaceae</taxon>
        <taxon>Phyllosticta</taxon>
    </lineage>
</organism>
<evidence type="ECO:0000256" key="6">
    <source>
        <dbReference type="SAM" id="MobiDB-lite"/>
    </source>
</evidence>
<evidence type="ECO:0000313" key="9">
    <source>
        <dbReference type="Proteomes" id="UP001492380"/>
    </source>
</evidence>
<name>A0ABR1YWE9_9PEZI</name>
<feature type="transmembrane region" description="Helical" evidence="7">
    <location>
        <begin position="182"/>
        <end position="207"/>
    </location>
</feature>
<comment type="similarity">
    <text evidence="2">Belongs to the TMEM19 family.</text>
</comment>
<evidence type="ECO:0000313" key="8">
    <source>
        <dbReference type="EMBL" id="KAK8240536.1"/>
    </source>
</evidence>
<feature type="compositionally biased region" description="Low complexity" evidence="6">
    <location>
        <begin position="275"/>
        <end position="296"/>
    </location>
</feature>
<evidence type="ECO:0000256" key="7">
    <source>
        <dbReference type="SAM" id="Phobius"/>
    </source>
</evidence>
<evidence type="ECO:0000256" key="2">
    <source>
        <dbReference type="ARBA" id="ARBA00009012"/>
    </source>
</evidence>
<dbReference type="PANTHER" id="PTHR13353:SF5">
    <property type="entry name" value="TRANSMEMBRANE PROTEIN 19"/>
    <property type="match status" value="1"/>
</dbReference>
<evidence type="ECO:0000256" key="3">
    <source>
        <dbReference type="ARBA" id="ARBA00022692"/>
    </source>
</evidence>
<feature type="transmembrane region" description="Helical" evidence="7">
    <location>
        <begin position="350"/>
        <end position="371"/>
    </location>
</feature>
<comment type="caution">
    <text evidence="8">The sequence shown here is derived from an EMBL/GenBank/DDBJ whole genome shotgun (WGS) entry which is preliminary data.</text>
</comment>